<dbReference type="InterPro" id="IPR001650">
    <property type="entry name" value="Helicase_C-like"/>
</dbReference>
<dbReference type="SUPFAM" id="SSF81886">
    <property type="entry name" value="Helical scaffold and wing domains of SecA"/>
    <property type="match status" value="1"/>
</dbReference>
<dbReference type="Pfam" id="PF01043">
    <property type="entry name" value="SecA_PP_bind"/>
    <property type="match status" value="1"/>
</dbReference>
<dbReference type="EC" id="7.4.2.8" evidence="16"/>
<dbReference type="PROSITE" id="PS51194">
    <property type="entry name" value="HELICASE_CTER"/>
    <property type="match status" value="1"/>
</dbReference>
<dbReference type="InterPro" id="IPR044722">
    <property type="entry name" value="SecA_SF2_C"/>
</dbReference>
<dbReference type="PANTHER" id="PTHR30612:SF0">
    <property type="entry name" value="CHLOROPLAST PROTEIN-TRANSPORTING ATPASE"/>
    <property type="match status" value="1"/>
</dbReference>
<evidence type="ECO:0000256" key="1">
    <source>
        <dbReference type="ARBA" id="ARBA00001947"/>
    </source>
</evidence>
<sequence>MLNILIKKIFKSRNERVLNKIKRKVISINSYEEKIKKLSNKQLFNKTKEFKSRLFEGEDLNDILTEAFAVVREVSFRILNLRHFDVQLIGGVVLHEGKVAEMRTGEGKTLVATLPSYLNALTGKGVHVVTVNDYLSKRDSKWMKPIYEALGLTVGVIYADMPYKEKKIAYQSDIIYGTNNEFGFDYLRDNMIFNIEDKVQKELNFAIIDEVDSILIDEARTPLIISGESYVSSDLYVIINKIILQLNDNTNFNNLTNYIVDEKQKQVYLTEKGHDNIEKLLLEAKLLNSKEDLYRSTNINLMYHINAALRAHIMFHRNVDYIIKNRKIIIVDEHTGRAIYGRRWSEGLHQAIEAKEHVPIQNENQTLASITFQNYFRLYNKLSGMTGTADTEAYEFQQIYDLEVIVIPTNKPMCRLDQSDLVYLTQKDKYNAIINDVRNCVKKKQPVLIGTTSIESSEILSNLMDKFSIKHQILNAKFHKKEAKIIADAGRPGAVTIATNMAGRGTDIVLGGNIFYEFDHSLLKINKERVKILKKDWKRRHEQVIKSGGLRVIGSERHESRRIDNQLRGRAGRQGDIGSSRFYLSMEDNLMRIFASKRVSHIMKRLGMKSGEPIEHSLISRAIENAQKKLEGYYFDIRKQLLEYDDVINEQRKVFYTQRLHLIKMISFKEFIIEIMKDVISNLIENFNFSKKINDFKQDVKLNKLFFIIMRDFNISIDNTSIFTKKKSSFNFKNYIKKEIFNKFLNIYKEKKKELDENILYFFEKFIILQTLDFYWCEHLSIIDYLRQGIHLRGYAQKDPKQEYKREAFILFFNMISSLKYEIIKLLFSVSIEKKTEIAKEAIKLNKQEYGECLQEKRFIYNKKIKYFDNKNLNIFKVYEKKIGRNDVCPCGSKKKFKFCHGQLS</sequence>
<keyword evidence="22" id="KW-1185">Reference proteome</keyword>
<dbReference type="InterPro" id="IPR000185">
    <property type="entry name" value="SecA"/>
</dbReference>
<dbReference type="PROSITE" id="PS01312">
    <property type="entry name" value="SECA"/>
    <property type="match status" value="1"/>
</dbReference>
<keyword evidence="11 16" id="KW-0067">ATP-binding</keyword>
<dbReference type="PROSITE" id="PS51192">
    <property type="entry name" value="HELICASE_ATP_BIND_1"/>
    <property type="match status" value="1"/>
</dbReference>
<dbReference type="InterPro" id="IPR036670">
    <property type="entry name" value="SecA_X-link_sf"/>
</dbReference>
<dbReference type="Gene3D" id="3.90.1440.10">
    <property type="entry name" value="SecA, preprotein cross-linking domain"/>
    <property type="match status" value="1"/>
</dbReference>
<comment type="catalytic activity">
    <reaction evidence="16">
        <text>ATP + H2O + cellular proteinSide 1 = ADP + phosphate + cellular proteinSide 2.</text>
        <dbReference type="EC" id="7.4.2.8"/>
    </reaction>
</comment>
<evidence type="ECO:0000313" key="22">
    <source>
        <dbReference type="Proteomes" id="UP001368618"/>
    </source>
</evidence>
<dbReference type="SMART" id="SM00957">
    <property type="entry name" value="SecA_DEAD"/>
    <property type="match status" value="1"/>
</dbReference>
<evidence type="ECO:0000256" key="5">
    <source>
        <dbReference type="ARBA" id="ARBA00022475"/>
    </source>
</evidence>
<dbReference type="InterPro" id="IPR014001">
    <property type="entry name" value="Helicase_ATP-bd"/>
</dbReference>
<evidence type="ECO:0000259" key="20">
    <source>
        <dbReference type="PROSITE" id="PS51196"/>
    </source>
</evidence>
<dbReference type="EMBL" id="CP135137">
    <property type="protein sequence ID" value="WWR11616.1"/>
    <property type="molecule type" value="Genomic_DNA"/>
</dbReference>
<dbReference type="PROSITE" id="PS51196">
    <property type="entry name" value="SECA_MOTOR_DEAD"/>
    <property type="match status" value="1"/>
</dbReference>
<dbReference type="PANTHER" id="PTHR30612">
    <property type="entry name" value="SECA INNER MEMBRANE COMPONENT OF SEC PROTEIN SECRETION SYSTEM"/>
    <property type="match status" value="1"/>
</dbReference>
<comment type="cofactor">
    <cofactor evidence="1">
        <name>Zn(2+)</name>
        <dbReference type="ChEBI" id="CHEBI:29105"/>
    </cofactor>
</comment>
<evidence type="ECO:0000256" key="13">
    <source>
        <dbReference type="ARBA" id="ARBA00022967"/>
    </source>
</evidence>
<dbReference type="SMART" id="SM00958">
    <property type="entry name" value="SecA_PP_bind"/>
    <property type="match status" value="1"/>
</dbReference>
<dbReference type="Proteomes" id="UP001368618">
    <property type="component" value="Chromosome"/>
</dbReference>
<comment type="subunit">
    <text evidence="16">Monomer and homodimer. Part of the essential Sec protein translocation apparatus which comprises SecA, SecYEG and auxiliary proteins SecDF-YajC and YidC.</text>
</comment>
<keyword evidence="15 16" id="KW-0472">Membrane</keyword>
<feature type="binding site" evidence="16">
    <location>
        <position position="87"/>
    </location>
    <ligand>
        <name>ATP</name>
        <dbReference type="ChEBI" id="CHEBI:30616"/>
    </ligand>
</feature>
<evidence type="ECO:0000256" key="4">
    <source>
        <dbReference type="ARBA" id="ARBA00022448"/>
    </source>
</evidence>
<dbReference type="InterPro" id="IPR020937">
    <property type="entry name" value="SecA_CS"/>
</dbReference>
<evidence type="ECO:0000256" key="8">
    <source>
        <dbReference type="ARBA" id="ARBA00022723"/>
    </source>
</evidence>
<dbReference type="InterPro" id="IPR014018">
    <property type="entry name" value="SecA_motor_DEAD"/>
</dbReference>
<evidence type="ECO:0000256" key="15">
    <source>
        <dbReference type="ARBA" id="ARBA00023136"/>
    </source>
</evidence>
<evidence type="ECO:0000256" key="16">
    <source>
        <dbReference type="HAMAP-Rule" id="MF_01382"/>
    </source>
</evidence>
<keyword evidence="14 16" id="KW-0811">Translocation</keyword>
<dbReference type="HAMAP" id="MF_01382">
    <property type="entry name" value="SecA"/>
    <property type="match status" value="1"/>
</dbReference>
<dbReference type="PRINTS" id="PR00906">
    <property type="entry name" value="SECA"/>
</dbReference>
<evidence type="ECO:0000256" key="3">
    <source>
        <dbReference type="ARBA" id="ARBA00007650"/>
    </source>
</evidence>
<dbReference type="InterPro" id="IPR004027">
    <property type="entry name" value="SEC_C_motif"/>
</dbReference>
<dbReference type="InterPro" id="IPR011115">
    <property type="entry name" value="SecA_DEAD"/>
</dbReference>
<protein>
    <recommendedName>
        <fullName evidence="16 17">Protein translocase subunit SecA</fullName>
        <ecNumber evidence="16">7.4.2.8</ecNumber>
    </recommendedName>
</protein>
<feature type="binding site" evidence="16">
    <location>
        <position position="507"/>
    </location>
    <ligand>
        <name>ATP</name>
        <dbReference type="ChEBI" id="CHEBI:30616"/>
    </ligand>
</feature>
<dbReference type="NCBIfam" id="TIGR00963">
    <property type="entry name" value="secA"/>
    <property type="match status" value="1"/>
</dbReference>
<evidence type="ECO:0000259" key="19">
    <source>
        <dbReference type="PROSITE" id="PS51194"/>
    </source>
</evidence>
<comment type="similarity">
    <text evidence="3 16 17">Belongs to the SecA family.</text>
</comment>
<comment type="function">
    <text evidence="16">Part of the Sec protein translocase complex. Interacts with the SecYEG preprotein conducting channel. Has a central role in coupling the hydrolysis of ATP to the transfer of proteins into and across the cell membrane, serving both as a receptor for the preprotein-SecB complex and as an ATP-driven molecular motor driving the stepwise translocation of polypeptide chains across the membrane.</text>
</comment>
<keyword evidence="6 16" id="KW-0963">Cytoplasm</keyword>
<evidence type="ECO:0000259" key="18">
    <source>
        <dbReference type="PROSITE" id="PS51192"/>
    </source>
</evidence>
<dbReference type="RefSeq" id="WP_338516170.1">
    <property type="nucleotide sequence ID" value="NZ_CP135137.1"/>
</dbReference>
<dbReference type="CDD" id="cd17928">
    <property type="entry name" value="DEXDc_SecA"/>
    <property type="match status" value="1"/>
</dbReference>
<evidence type="ECO:0000256" key="6">
    <source>
        <dbReference type="ARBA" id="ARBA00022490"/>
    </source>
</evidence>
<feature type="domain" description="SecA family profile" evidence="20">
    <location>
        <begin position="3"/>
        <end position="615"/>
    </location>
</feature>
<dbReference type="Pfam" id="PF07517">
    <property type="entry name" value="SecA_DEAD"/>
    <property type="match status" value="1"/>
</dbReference>
<keyword evidence="8" id="KW-0479">Metal-binding</keyword>
<keyword evidence="9 16" id="KW-0547">Nucleotide-binding</keyword>
<keyword evidence="10" id="KW-0862">Zinc</keyword>
<dbReference type="NCBIfam" id="NF009538">
    <property type="entry name" value="PRK12904.1"/>
    <property type="match status" value="1"/>
</dbReference>
<feature type="domain" description="Helicase C-terminal" evidence="19">
    <location>
        <begin position="432"/>
        <end position="631"/>
    </location>
</feature>
<feature type="domain" description="Helicase ATP-binding" evidence="18">
    <location>
        <begin position="89"/>
        <end position="304"/>
    </location>
</feature>
<comment type="subcellular location">
    <subcellularLocation>
        <location evidence="16">Cell membrane</location>
        <topology evidence="16">Peripheral membrane protein</topology>
        <orientation evidence="16">Cytoplasmic side</orientation>
    </subcellularLocation>
    <subcellularLocation>
        <location evidence="16">Cytoplasm</location>
    </subcellularLocation>
    <subcellularLocation>
        <location evidence="2">Membrane</location>
        <topology evidence="2">Peripheral membrane protein</topology>
    </subcellularLocation>
    <text evidence="16">Distribution is 50-50.</text>
</comment>
<evidence type="ECO:0000256" key="7">
    <source>
        <dbReference type="ARBA" id="ARBA00022519"/>
    </source>
</evidence>
<name>A0ABZ2GXZ5_9GAMM</name>
<dbReference type="Pfam" id="PF21090">
    <property type="entry name" value="P-loop_SecA"/>
    <property type="match status" value="1"/>
</dbReference>
<dbReference type="SUPFAM" id="SSF52540">
    <property type="entry name" value="P-loop containing nucleoside triphosphate hydrolases"/>
    <property type="match status" value="2"/>
</dbReference>
<dbReference type="Gene3D" id="3.40.50.300">
    <property type="entry name" value="P-loop containing nucleotide triphosphate hydrolases"/>
    <property type="match status" value="2"/>
</dbReference>
<reference evidence="21" key="1">
    <citation type="submission" date="2023-09" db="EMBL/GenBank/DDBJ databases">
        <title>Genomes of two closely related lineages of the louse Polyplax serrata with different host specificities.</title>
        <authorList>
            <person name="Martinu J."/>
            <person name="Tarabai H."/>
            <person name="Stefka J."/>
            <person name="Hypsa V."/>
        </authorList>
    </citation>
    <scope>NUCLEOTIDE SEQUENCE [LARGE SCALE GENOMIC DNA]</scope>
    <source>
        <strain evidence="21">98ZLc_SE</strain>
    </source>
</reference>
<evidence type="ECO:0000256" key="11">
    <source>
        <dbReference type="ARBA" id="ARBA00022840"/>
    </source>
</evidence>
<evidence type="ECO:0000256" key="10">
    <source>
        <dbReference type="ARBA" id="ARBA00022833"/>
    </source>
</evidence>
<keyword evidence="5 16" id="KW-1003">Cell membrane</keyword>
<evidence type="ECO:0000256" key="2">
    <source>
        <dbReference type="ARBA" id="ARBA00004170"/>
    </source>
</evidence>
<evidence type="ECO:0000256" key="14">
    <source>
        <dbReference type="ARBA" id="ARBA00023010"/>
    </source>
</evidence>
<evidence type="ECO:0000256" key="17">
    <source>
        <dbReference type="RuleBase" id="RU003874"/>
    </source>
</evidence>
<dbReference type="CDD" id="cd18803">
    <property type="entry name" value="SF2_C_secA"/>
    <property type="match status" value="1"/>
</dbReference>
<accession>A0ABZ2GXZ5</accession>
<gene>
    <name evidence="16 21" type="primary">secA</name>
    <name evidence="21" type="ORF">RQL39_00365</name>
</gene>
<evidence type="ECO:0000256" key="12">
    <source>
        <dbReference type="ARBA" id="ARBA00022927"/>
    </source>
</evidence>
<dbReference type="InterPro" id="IPR027417">
    <property type="entry name" value="P-loop_NTPase"/>
</dbReference>
<keyword evidence="7" id="KW-0997">Cell inner membrane</keyword>
<keyword evidence="13 16" id="KW-1278">Translocase</keyword>
<dbReference type="InterPro" id="IPR011116">
    <property type="entry name" value="SecA_Wing/Scaffold"/>
</dbReference>
<dbReference type="Pfam" id="PF07516">
    <property type="entry name" value="SecA_SW"/>
    <property type="match status" value="1"/>
</dbReference>
<dbReference type="Gene3D" id="1.10.3060.10">
    <property type="entry name" value="Helical scaffold and wing domains of SecA"/>
    <property type="match status" value="1"/>
</dbReference>
<dbReference type="InterPro" id="IPR036266">
    <property type="entry name" value="SecA_Wing/Scaffold_sf"/>
</dbReference>
<evidence type="ECO:0000256" key="9">
    <source>
        <dbReference type="ARBA" id="ARBA00022741"/>
    </source>
</evidence>
<proteinExistence type="inferred from homology"/>
<dbReference type="Pfam" id="PF02810">
    <property type="entry name" value="SEC-C"/>
    <property type="match status" value="1"/>
</dbReference>
<keyword evidence="4 16" id="KW-0813">Transport</keyword>
<dbReference type="InterPro" id="IPR011130">
    <property type="entry name" value="SecA_preprotein_X-link_dom"/>
</dbReference>
<evidence type="ECO:0000313" key="21">
    <source>
        <dbReference type="EMBL" id="WWR11616.1"/>
    </source>
</evidence>
<organism evidence="21 22">
    <name type="scientific">Candidatus Legionella polyplacis</name>
    <dbReference type="NCBI Taxonomy" id="2005262"/>
    <lineage>
        <taxon>Bacteria</taxon>
        <taxon>Pseudomonadati</taxon>
        <taxon>Pseudomonadota</taxon>
        <taxon>Gammaproteobacteria</taxon>
        <taxon>Legionellales</taxon>
        <taxon>Legionellaceae</taxon>
        <taxon>Legionella</taxon>
    </lineage>
</organism>
<dbReference type="SUPFAM" id="SSF81767">
    <property type="entry name" value="Pre-protein crosslinking domain of SecA"/>
    <property type="match status" value="1"/>
</dbReference>
<keyword evidence="12 16" id="KW-0653">Protein transport</keyword>
<feature type="binding site" evidence="16">
    <location>
        <begin position="105"/>
        <end position="109"/>
    </location>
    <ligand>
        <name>ATP</name>
        <dbReference type="ChEBI" id="CHEBI:30616"/>
    </ligand>
</feature>